<dbReference type="Gene3D" id="3.40.50.720">
    <property type="entry name" value="NAD(P)-binding Rossmann-like Domain"/>
    <property type="match status" value="1"/>
</dbReference>
<dbReference type="HOGENOM" id="CLU_010194_17_0_1"/>
<dbReference type="InterPro" id="IPR036291">
    <property type="entry name" value="NAD(P)-bd_dom_sf"/>
</dbReference>
<reference evidence="1 2" key="1">
    <citation type="submission" date="2014-04" db="EMBL/GenBank/DDBJ databases">
        <authorList>
            <consortium name="DOE Joint Genome Institute"/>
            <person name="Kuo A."/>
            <person name="Zuccaro A."/>
            <person name="Kohler A."/>
            <person name="Nagy L.G."/>
            <person name="Floudas D."/>
            <person name="Copeland A."/>
            <person name="Barry K.W."/>
            <person name="Cichocki N."/>
            <person name="Veneault-Fourrey C."/>
            <person name="LaButti K."/>
            <person name="Lindquist E.A."/>
            <person name="Lipzen A."/>
            <person name="Lundell T."/>
            <person name="Morin E."/>
            <person name="Murat C."/>
            <person name="Sun H."/>
            <person name="Tunlid A."/>
            <person name="Henrissat B."/>
            <person name="Grigoriev I.V."/>
            <person name="Hibbett D.S."/>
            <person name="Martin F."/>
            <person name="Nordberg H.P."/>
            <person name="Cantor M.N."/>
            <person name="Hua S.X."/>
        </authorList>
    </citation>
    <scope>NUCLEOTIDE SEQUENCE [LARGE SCALE GENOMIC DNA]</scope>
    <source>
        <strain evidence="1 2">MAFF 305830</strain>
    </source>
</reference>
<dbReference type="PANTHER" id="PTHR43431">
    <property type="entry name" value="OXIDOREDUCTASE, SHORT CHAIN DEHYDROGENASE/REDUCTASE FAMILY (AFU_ORTHOLOGUE AFUA_5G14000)"/>
    <property type="match status" value="1"/>
</dbReference>
<keyword evidence="2" id="KW-1185">Reference proteome</keyword>
<evidence type="ECO:0000313" key="2">
    <source>
        <dbReference type="Proteomes" id="UP000054097"/>
    </source>
</evidence>
<organism evidence="1 2">
    <name type="scientific">Serendipita vermifera MAFF 305830</name>
    <dbReference type="NCBI Taxonomy" id="933852"/>
    <lineage>
        <taxon>Eukaryota</taxon>
        <taxon>Fungi</taxon>
        <taxon>Dikarya</taxon>
        <taxon>Basidiomycota</taxon>
        <taxon>Agaricomycotina</taxon>
        <taxon>Agaricomycetes</taxon>
        <taxon>Sebacinales</taxon>
        <taxon>Serendipitaceae</taxon>
        <taxon>Serendipita</taxon>
    </lineage>
</organism>
<dbReference type="EMBL" id="KN824288">
    <property type="protein sequence ID" value="KIM29496.1"/>
    <property type="molecule type" value="Genomic_DNA"/>
</dbReference>
<evidence type="ECO:0008006" key="3">
    <source>
        <dbReference type="Google" id="ProtNLM"/>
    </source>
</evidence>
<dbReference type="STRING" id="933852.A0A0C3BDH2"/>
<dbReference type="AlphaFoldDB" id="A0A0C3BDH2"/>
<reference evidence="2" key="2">
    <citation type="submission" date="2015-01" db="EMBL/GenBank/DDBJ databases">
        <title>Evolutionary Origins and Diversification of the Mycorrhizal Mutualists.</title>
        <authorList>
            <consortium name="DOE Joint Genome Institute"/>
            <consortium name="Mycorrhizal Genomics Consortium"/>
            <person name="Kohler A."/>
            <person name="Kuo A."/>
            <person name="Nagy L.G."/>
            <person name="Floudas D."/>
            <person name="Copeland A."/>
            <person name="Barry K.W."/>
            <person name="Cichocki N."/>
            <person name="Veneault-Fourrey C."/>
            <person name="LaButti K."/>
            <person name="Lindquist E.A."/>
            <person name="Lipzen A."/>
            <person name="Lundell T."/>
            <person name="Morin E."/>
            <person name="Murat C."/>
            <person name="Riley R."/>
            <person name="Ohm R."/>
            <person name="Sun H."/>
            <person name="Tunlid A."/>
            <person name="Henrissat B."/>
            <person name="Grigoriev I.V."/>
            <person name="Hibbett D.S."/>
            <person name="Martin F."/>
        </authorList>
    </citation>
    <scope>NUCLEOTIDE SEQUENCE [LARGE SCALE GENOMIC DNA]</scope>
    <source>
        <strain evidence="2">MAFF 305830</strain>
    </source>
</reference>
<dbReference type="Proteomes" id="UP000054097">
    <property type="component" value="Unassembled WGS sequence"/>
</dbReference>
<accession>A0A0C3BDH2</accession>
<sequence length="244" mass="25744">MSVPKSLAIIAGAGPGTGAAIARAFASKGFAVALLARTASNLATLESEISQSGGTAASFPTDLTQPRALQETFKSIQAKFPESQLKVAVFNLNTRWTVKPFLELQEEEFNGVVQGQIGSAFRFSQLALKDLKKEGGTLIFTGATAATRGSAKFAALATASFAVRALSQSLAREFQPQGVHVAHAIIDGIIDTERAQAITGSSVSAATGERLDPSEIAKAFVYLHEQAPSAWTHELDLRPSKGKW</sequence>
<protein>
    <recommendedName>
        <fullName evidence="3">Short-chain dehydrogenase/reductase SDR</fullName>
    </recommendedName>
</protein>
<evidence type="ECO:0000313" key="1">
    <source>
        <dbReference type="EMBL" id="KIM29496.1"/>
    </source>
</evidence>
<dbReference type="PRINTS" id="PR00081">
    <property type="entry name" value="GDHRDH"/>
</dbReference>
<name>A0A0C3BDH2_SERVB</name>
<dbReference type="PANTHER" id="PTHR43431:SF7">
    <property type="entry name" value="OXIDOREDUCTASE, SHORT CHAIN DEHYDROGENASE_REDUCTASE FAMILY (AFU_ORTHOLOGUE AFUA_5G14000)"/>
    <property type="match status" value="1"/>
</dbReference>
<dbReference type="InterPro" id="IPR002347">
    <property type="entry name" value="SDR_fam"/>
</dbReference>
<dbReference type="Pfam" id="PF00106">
    <property type="entry name" value="adh_short"/>
    <property type="match status" value="1"/>
</dbReference>
<dbReference type="SUPFAM" id="SSF51735">
    <property type="entry name" value="NAD(P)-binding Rossmann-fold domains"/>
    <property type="match status" value="1"/>
</dbReference>
<proteinExistence type="predicted"/>
<dbReference type="OrthoDB" id="5399006at2759"/>
<gene>
    <name evidence="1" type="ORF">M408DRAFT_328748</name>
</gene>